<accession>A0A6D2KH50</accession>
<dbReference type="Proteomes" id="UP000467841">
    <property type="component" value="Unassembled WGS sequence"/>
</dbReference>
<organism evidence="1 2">
    <name type="scientific">Microthlaspi erraticum</name>
    <dbReference type="NCBI Taxonomy" id="1685480"/>
    <lineage>
        <taxon>Eukaryota</taxon>
        <taxon>Viridiplantae</taxon>
        <taxon>Streptophyta</taxon>
        <taxon>Embryophyta</taxon>
        <taxon>Tracheophyta</taxon>
        <taxon>Spermatophyta</taxon>
        <taxon>Magnoliopsida</taxon>
        <taxon>eudicotyledons</taxon>
        <taxon>Gunneridae</taxon>
        <taxon>Pentapetalae</taxon>
        <taxon>rosids</taxon>
        <taxon>malvids</taxon>
        <taxon>Brassicales</taxon>
        <taxon>Brassicaceae</taxon>
        <taxon>Coluteocarpeae</taxon>
        <taxon>Microthlaspi</taxon>
    </lineage>
</organism>
<evidence type="ECO:0000313" key="1">
    <source>
        <dbReference type="EMBL" id="CAA7051208.1"/>
    </source>
</evidence>
<gene>
    <name evidence="1" type="ORF">MERR_LOCUS38443</name>
</gene>
<proteinExistence type="predicted"/>
<dbReference type="OrthoDB" id="529273at2759"/>
<reference evidence="1" key="1">
    <citation type="submission" date="2020-01" db="EMBL/GenBank/DDBJ databases">
        <authorList>
            <person name="Mishra B."/>
        </authorList>
    </citation>
    <scope>NUCLEOTIDE SEQUENCE [LARGE SCALE GENOMIC DNA]</scope>
</reference>
<sequence>MFLEWSGDPSWRNKVYEVNRLLHGLVRQKNRILATPSTRIFEIISIEFQRPHFKLIAKWKGFEYVMHLANSRADPTAVIEKLKEIMKSRGC</sequence>
<evidence type="ECO:0000313" key="2">
    <source>
        <dbReference type="Proteomes" id="UP000467841"/>
    </source>
</evidence>
<dbReference type="EMBL" id="CACVBM020001470">
    <property type="protein sequence ID" value="CAA7051208.1"/>
    <property type="molecule type" value="Genomic_DNA"/>
</dbReference>
<dbReference type="AlphaFoldDB" id="A0A6D2KH50"/>
<protein>
    <submittedName>
        <fullName evidence="1">Uncharacterized protein</fullName>
    </submittedName>
</protein>
<comment type="caution">
    <text evidence="1">The sequence shown here is derived from an EMBL/GenBank/DDBJ whole genome shotgun (WGS) entry which is preliminary data.</text>
</comment>
<name>A0A6D2KH50_9BRAS</name>
<keyword evidence="2" id="KW-1185">Reference proteome</keyword>